<accession>A0ABZ2KSE4</accession>
<name>A0ABZ2KSE4_9BACT</name>
<evidence type="ECO:0000256" key="1">
    <source>
        <dbReference type="ARBA" id="ARBA00000448"/>
    </source>
</evidence>
<dbReference type="EC" id="3.2.1.21" evidence="3"/>
<sequence>MRNVTRSIFVAAATLASLVACDSESPSQSDSSDLGATEDALLAEDSGEDGALEDQAATAPSDNLTIGVHVGGVDARVRDLLARMTLKEKIGQMTQAERLAFEPSRGGAVTDIRDYGLGSIFAGGSSTPASNTPLGWRTMIDDFQKLATGTRLGIPMVFGIDAVHGHNKLYGATVFPHNIGLGATRNPLLARLIGRATAEEVAATGVHWTFSPCVCVVRDERWGRTYESFGEEPEIATSLSSIIDGYQTIPGWPGSILATAKHYVGDGGTAFGSSTHGNYLLDQGDARMTEAELRAVHLEPFKAAIARGVSTVMTSFSSWKGVKLHGHQYLVTDVLKKELGFKGFVISDYAGIDQISPDYPTSVRTAINAGVDMVMVPFDYKRFITTLEAEVAAGNVPASRIDDAVARILREKFRFGLFEHPYSDTRFEGSFGGKAHRALARRAVRESLVLLKNAQHVLPLHHRGTKILVAGSNADDLGNQTGGWTLTWQGSSGRKTVGTTILEGVRAAVDADSTVDFAVAPTTEQASAGYDVGIVVVGETPYAEGIGDRRDLPLSAADQSAVDTVCGATKCVVVVVSGRPMIVTDRLPKMTALVAAWLPGTEGQGVTDVLFGRRNFTGKLPISWPKSAAQLPSHRGDASYDPLFPYGFGLKY</sequence>
<dbReference type="PANTHER" id="PTHR30620">
    <property type="entry name" value="PERIPLASMIC BETA-GLUCOSIDASE-RELATED"/>
    <property type="match status" value="1"/>
</dbReference>
<dbReference type="InterPro" id="IPR001764">
    <property type="entry name" value="Glyco_hydro_3_N"/>
</dbReference>
<dbReference type="Pfam" id="PF00933">
    <property type="entry name" value="Glyco_hydro_3"/>
    <property type="match status" value="1"/>
</dbReference>
<evidence type="ECO:0000313" key="12">
    <source>
        <dbReference type="Proteomes" id="UP001374803"/>
    </source>
</evidence>
<dbReference type="InterPro" id="IPR002772">
    <property type="entry name" value="Glyco_hydro_3_C"/>
</dbReference>
<feature type="domain" description="Glycoside hydrolase family 3 N-terminal" evidence="9">
    <location>
        <begin position="85"/>
        <end position="410"/>
    </location>
</feature>
<dbReference type="InterPro" id="IPR051915">
    <property type="entry name" value="Cellulose_Degrad_GH3"/>
</dbReference>
<dbReference type="PROSITE" id="PS51257">
    <property type="entry name" value="PROKAR_LIPOPROTEIN"/>
    <property type="match status" value="1"/>
</dbReference>
<keyword evidence="5 7" id="KW-0378">Hydrolase</keyword>
<proteinExistence type="inferred from homology"/>
<keyword evidence="4 8" id="KW-0732">Signal</keyword>
<dbReference type="InterPro" id="IPR017853">
    <property type="entry name" value="GH"/>
</dbReference>
<comment type="similarity">
    <text evidence="2 7">Belongs to the glycosyl hydrolase 3 family.</text>
</comment>
<dbReference type="PANTHER" id="PTHR30620:SF16">
    <property type="entry name" value="LYSOSOMAL BETA GLUCOSIDASE"/>
    <property type="match status" value="1"/>
</dbReference>
<keyword evidence="12" id="KW-1185">Reference proteome</keyword>
<dbReference type="Pfam" id="PF01915">
    <property type="entry name" value="Glyco_hydro_3_C"/>
    <property type="match status" value="1"/>
</dbReference>
<dbReference type="SUPFAM" id="SSF52279">
    <property type="entry name" value="Beta-D-glucan exohydrolase, C-terminal domain"/>
    <property type="match status" value="1"/>
</dbReference>
<keyword evidence="6 7" id="KW-0326">Glycosidase</keyword>
<evidence type="ECO:0000256" key="4">
    <source>
        <dbReference type="ARBA" id="ARBA00022729"/>
    </source>
</evidence>
<dbReference type="Proteomes" id="UP001374803">
    <property type="component" value="Chromosome"/>
</dbReference>
<dbReference type="Gene3D" id="3.20.20.300">
    <property type="entry name" value="Glycoside hydrolase, family 3, N-terminal domain"/>
    <property type="match status" value="1"/>
</dbReference>
<feature type="domain" description="Glycoside hydrolase family 3 C-terminal" evidence="10">
    <location>
        <begin position="448"/>
        <end position="652"/>
    </location>
</feature>
<gene>
    <name evidence="11" type="ORF">LVJ94_32410</name>
</gene>
<evidence type="ECO:0000256" key="8">
    <source>
        <dbReference type="SAM" id="SignalP"/>
    </source>
</evidence>
<evidence type="ECO:0000259" key="9">
    <source>
        <dbReference type="Pfam" id="PF00933"/>
    </source>
</evidence>
<comment type="catalytic activity">
    <reaction evidence="1">
        <text>Hydrolysis of terminal, non-reducing beta-D-glucosyl residues with release of beta-D-glucose.</text>
        <dbReference type="EC" id="3.2.1.21"/>
    </reaction>
</comment>
<feature type="chain" id="PRO_5046449553" description="beta-glucosidase" evidence="8">
    <location>
        <begin position="23"/>
        <end position="652"/>
    </location>
</feature>
<evidence type="ECO:0000259" key="10">
    <source>
        <dbReference type="Pfam" id="PF01915"/>
    </source>
</evidence>
<evidence type="ECO:0000256" key="3">
    <source>
        <dbReference type="ARBA" id="ARBA00012744"/>
    </source>
</evidence>
<dbReference type="PROSITE" id="PS00775">
    <property type="entry name" value="GLYCOSYL_HYDROL_F3"/>
    <property type="match status" value="1"/>
</dbReference>
<evidence type="ECO:0000313" key="11">
    <source>
        <dbReference type="EMBL" id="WXB01611.1"/>
    </source>
</evidence>
<protein>
    <recommendedName>
        <fullName evidence="3">beta-glucosidase</fullName>
        <ecNumber evidence="3">3.2.1.21</ecNumber>
    </recommendedName>
</protein>
<dbReference type="GO" id="GO:0016787">
    <property type="term" value="F:hydrolase activity"/>
    <property type="evidence" value="ECO:0007669"/>
    <property type="project" value="UniProtKB-KW"/>
</dbReference>
<feature type="signal peptide" evidence="8">
    <location>
        <begin position="1"/>
        <end position="22"/>
    </location>
</feature>
<dbReference type="Gene3D" id="3.40.50.1700">
    <property type="entry name" value="Glycoside hydrolase family 3 C-terminal domain"/>
    <property type="match status" value="1"/>
</dbReference>
<dbReference type="PRINTS" id="PR00133">
    <property type="entry name" value="GLHYDRLASE3"/>
</dbReference>
<dbReference type="RefSeq" id="WP_394831225.1">
    <property type="nucleotide sequence ID" value="NZ_CP089929.1"/>
</dbReference>
<dbReference type="SUPFAM" id="SSF51445">
    <property type="entry name" value="(Trans)glycosidases"/>
    <property type="match status" value="1"/>
</dbReference>
<dbReference type="EMBL" id="CP089983">
    <property type="protein sequence ID" value="WXB01611.1"/>
    <property type="molecule type" value="Genomic_DNA"/>
</dbReference>
<evidence type="ECO:0000256" key="2">
    <source>
        <dbReference type="ARBA" id="ARBA00005336"/>
    </source>
</evidence>
<evidence type="ECO:0000256" key="6">
    <source>
        <dbReference type="ARBA" id="ARBA00023295"/>
    </source>
</evidence>
<organism evidence="11 12">
    <name type="scientific">Pendulispora rubella</name>
    <dbReference type="NCBI Taxonomy" id="2741070"/>
    <lineage>
        <taxon>Bacteria</taxon>
        <taxon>Pseudomonadati</taxon>
        <taxon>Myxococcota</taxon>
        <taxon>Myxococcia</taxon>
        <taxon>Myxococcales</taxon>
        <taxon>Sorangiineae</taxon>
        <taxon>Pendulisporaceae</taxon>
        <taxon>Pendulispora</taxon>
    </lineage>
</organism>
<dbReference type="InterPro" id="IPR036962">
    <property type="entry name" value="Glyco_hydro_3_N_sf"/>
</dbReference>
<evidence type="ECO:0000256" key="5">
    <source>
        <dbReference type="ARBA" id="ARBA00022801"/>
    </source>
</evidence>
<evidence type="ECO:0000256" key="7">
    <source>
        <dbReference type="RuleBase" id="RU361161"/>
    </source>
</evidence>
<dbReference type="InterPro" id="IPR019800">
    <property type="entry name" value="Glyco_hydro_3_AS"/>
</dbReference>
<reference evidence="11" key="1">
    <citation type="submission" date="2021-12" db="EMBL/GenBank/DDBJ databases">
        <title>Discovery of the Pendulisporaceae a myxobacterial family with distinct sporulation behavior and unique specialized metabolism.</title>
        <authorList>
            <person name="Garcia R."/>
            <person name="Popoff A."/>
            <person name="Bader C.D."/>
            <person name="Loehr J."/>
            <person name="Walesch S."/>
            <person name="Walt C."/>
            <person name="Boldt J."/>
            <person name="Bunk B."/>
            <person name="Haeckl F.J.F.P.J."/>
            <person name="Gunesch A.P."/>
            <person name="Birkelbach J."/>
            <person name="Nuebel U."/>
            <person name="Pietschmann T."/>
            <person name="Bach T."/>
            <person name="Mueller R."/>
        </authorList>
    </citation>
    <scope>NUCLEOTIDE SEQUENCE</scope>
    <source>
        <strain evidence="11">MSr11367</strain>
    </source>
</reference>
<dbReference type="InterPro" id="IPR036881">
    <property type="entry name" value="Glyco_hydro_3_C_sf"/>
</dbReference>